<dbReference type="RefSeq" id="WP_308727712.1">
    <property type="nucleotide sequence ID" value="NZ_JAJEQF010000003.1"/>
</dbReference>
<evidence type="ECO:0000256" key="1">
    <source>
        <dbReference type="SAM" id="Phobius"/>
    </source>
</evidence>
<dbReference type="Proteomes" id="UP001199355">
    <property type="component" value="Unassembled WGS sequence"/>
</dbReference>
<dbReference type="EMBL" id="JAJEQF010000003">
    <property type="protein sequence ID" value="MCC2166638.1"/>
    <property type="molecule type" value="Genomic_DNA"/>
</dbReference>
<keyword evidence="1" id="KW-0812">Transmembrane</keyword>
<reference evidence="2 3" key="1">
    <citation type="submission" date="2021-10" db="EMBL/GenBank/DDBJ databases">
        <title>Anaerobic single-cell dispensing facilitates the cultivation of human gut bacteria.</title>
        <authorList>
            <person name="Afrizal A."/>
        </authorList>
    </citation>
    <scope>NUCLEOTIDE SEQUENCE [LARGE SCALE GENOMIC DNA]</scope>
    <source>
        <strain evidence="2 3">CLA-AA-H244</strain>
    </source>
</reference>
<evidence type="ECO:0000313" key="2">
    <source>
        <dbReference type="EMBL" id="MCC2166638.1"/>
    </source>
</evidence>
<feature type="transmembrane region" description="Helical" evidence="1">
    <location>
        <begin position="163"/>
        <end position="184"/>
    </location>
</feature>
<feature type="transmembrane region" description="Helical" evidence="1">
    <location>
        <begin position="132"/>
        <end position="151"/>
    </location>
</feature>
<name>A0AAE3DMS7_9FIRM</name>
<sequence length="242" mass="27792">MEDFMDLYGDGFYLDSSLHADAEDLSEDQNELDLMTVESPAVDLKRGSYKVTINYLVGDGEETYTASADYNTWPVITERTGVKFAEDQTEVTYELRSSIGIKGYKVTANFEDAIFLFVHSIKIEETNDWKNVNLILVLLVIFLLDFIYLYYNRVPEQKKRSFRIWISAFGILILFSSMPLLSIYQKAGHDLLFHLYRIEGIKNALLDGQFSVRVPYSWLNGYGYAVSIFYFIGKTAYGALLN</sequence>
<accession>A0AAE3DMS7</accession>
<dbReference type="AlphaFoldDB" id="A0AAE3DMS7"/>
<proteinExistence type="predicted"/>
<evidence type="ECO:0000313" key="3">
    <source>
        <dbReference type="Proteomes" id="UP001199355"/>
    </source>
</evidence>
<organism evidence="2 3">
    <name type="scientific">Gallintestinimicrobium propionicum</name>
    <dbReference type="NCBI Taxonomy" id="2981770"/>
    <lineage>
        <taxon>Bacteria</taxon>
        <taxon>Bacillati</taxon>
        <taxon>Bacillota</taxon>
        <taxon>Clostridia</taxon>
        <taxon>Lachnospirales</taxon>
        <taxon>Lachnospiraceae</taxon>
        <taxon>Gallintestinimicrobium</taxon>
    </lineage>
</organism>
<keyword evidence="1" id="KW-0472">Membrane</keyword>
<protein>
    <submittedName>
        <fullName evidence="2">Uncharacterized protein</fullName>
    </submittedName>
</protein>
<comment type="caution">
    <text evidence="2">The sequence shown here is derived from an EMBL/GenBank/DDBJ whole genome shotgun (WGS) entry which is preliminary data.</text>
</comment>
<keyword evidence="3" id="KW-1185">Reference proteome</keyword>
<keyword evidence="1" id="KW-1133">Transmembrane helix</keyword>
<feature type="transmembrane region" description="Helical" evidence="1">
    <location>
        <begin position="221"/>
        <end position="241"/>
    </location>
</feature>
<gene>
    <name evidence="2" type="ORF">LKD45_02795</name>
</gene>